<dbReference type="PROSITE" id="PS51462">
    <property type="entry name" value="NUDIX"/>
    <property type="match status" value="1"/>
</dbReference>
<feature type="region of interest" description="Disordered" evidence="8">
    <location>
        <begin position="304"/>
        <end position="325"/>
    </location>
</feature>
<dbReference type="InterPro" id="IPR020084">
    <property type="entry name" value="NUDIX_hydrolase_CS"/>
</dbReference>
<comment type="catalytic activity">
    <reaction evidence="7">
        <text>L-arginyl-[protein] + NAD(+) = N(omega)-(ADP-D-ribosyl)-L-arginyl-[protein] + nicotinamide + H(+)</text>
        <dbReference type="Rhea" id="RHEA:19149"/>
        <dbReference type="Rhea" id="RHEA-COMP:10532"/>
        <dbReference type="Rhea" id="RHEA-COMP:15087"/>
        <dbReference type="ChEBI" id="CHEBI:15378"/>
        <dbReference type="ChEBI" id="CHEBI:17154"/>
        <dbReference type="ChEBI" id="CHEBI:29965"/>
        <dbReference type="ChEBI" id="CHEBI:57540"/>
        <dbReference type="ChEBI" id="CHEBI:142554"/>
        <dbReference type="EC" id="2.4.2.31"/>
    </reaction>
</comment>
<keyword evidence="9" id="KW-0812">Transmembrane</keyword>
<dbReference type="Pfam" id="PF25547">
    <property type="entry name" value="WXG100_2"/>
    <property type="match status" value="1"/>
</dbReference>
<dbReference type="PROSITE" id="PS00893">
    <property type="entry name" value="NUDIX_BOX"/>
    <property type="match status" value="1"/>
</dbReference>
<comment type="caution">
    <text evidence="11">The sequence shown here is derived from an EMBL/GenBank/DDBJ whole genome shotgun (WGS) entry which is preliminary data.</text>
</comment>
<feature type="compositionally biased region" description="Low complexity" evidence="8">
    <location>
        <begin position="590"/>
        <end position="600"/>
    </location>
</feature>
<evidence type="ECO:0000256" key="6">
    <source>
        <dbReference type="ARBA" id="ARBA00022801"/>
    </source>
</evidence>
<dbReference type="InterPro" id="IPR057746">
    <property type="entry name" value="CpnT-like_N"/>
</dbReference>
<feature type="region of interest" description="Disordered" evidence="8">
    <location>
        <begin position="2152"/>
        <end position="2177"/>
    </location>
</feature>
<dbReference type="Gene3D" id="3.90.79.10">
    <property type="entry name" value="Nucleoside Triphosphate Pyrophosphohydrolase"/>
    <property type="match status" value="1"/>
</dbReference>
<keyword evidence="12" id="KW-1185">Reference proteome</keyword>
<dbReference type="InterPro" id="IPR015797">
    <property type="entry name" value="NUDIX_hydrolase-like_dom_sf"/>
</dbReference>
<evidence type="ECO:0000256" key="4">
    <source>
        <dbReference type="ARBA" id="ARBA00022679"/>
    </source>
</evidence>
<proteinExistence type="inferred from homology"/>
<feature type="compositionally biased region" description="Basic and acidic residues" evidence="8">
    <location>
        <begin position="579"/>
        <end position="589"/>
    </location>
</feature>
<dbReference type="RefSeq" id="WP_141955215.1">
    <property type="nucleotide sequence ID" value="NZ_VFOZ01000001.1"/>
</dbReference>
<keyword evidence="9" id="KW-0472">Membrane</keyword>
<dbReference type="SUPFAM" id="SSF56399">
    <property type="entry name" value="ADP-ribosylation"/>
    <property type="match status" value="3"/>
</dbReference>
<feature type="region of interest" description="Disordered" evidence="8">
    <location>
        <begin position="1692"/>
        <end position="1734"/>
    </location>
</feature>
<evidence type="ECO:0000256" key="3">
    <source>
        <dbReference type="ARBA" id="ARBA00022676"/>
    </source>
</evidence>
<evidence type="ECO:0000256" key="8">
    <source>
        <dbReference type="SAM" id="MobiDB-lite"/>
    </source>
</evidence>
<feature type="region of interest" description="Disordered" evidence="8">
    <location>
        <begin position="372"/>
        <end position="617"/>
    </location>
</feature>
<feature type="region of interest" description="Disordered" evidence="8">
    <location>
        <begin position="916"/>
        <end position="939"/>
    </location>
</feature>
<organism evidence="11 12">
    <name type="scientific">Actinoallomurus bryophytorum</name>
    <dbReference type="NCBI Taxonomy" id="1490222"/>
    <lineage>
        <taxon>Bacteria</taxon>
        <taxon>Bacillati</taxon>
        <taxon>Actinomycetota</taxon>
        <taxon>Actinomycetes</taxon>
        <taxon>Streptosporangiales</taxon>
        <taxon>Thermomonosporaceae</taxon>
        <taxon>Actinoallomurus</taxon>
    </lineage>
</organism>
<dbReference type="GO" id="GO:0016787">
    <property type="term" value="F:hydrolase activity"/>
    <property type="evidence" value="ECO:0007669"/>
    <property type="project" value="UniProtKB-KW"/>
</dbReference>
<feature type="compositionally biased region" description="Basic and acidic residues" evidence="8">
    <location>
        <begin position="1692"/>
        <end position="1701"/>
    </location>
</feature>
<dbReference type="SUPFAM" id="SSF55811">
    <property type="entry name" value="Nudix"/>
    <property type="match status" value="1"/>
</dbReference>
<gene>
    <name evidence="11" type="ORF">FB559_1874</name>
</gene>
<evidence type="ECO:0000256" key="1">
    <source>
        <dbReference type="ARBA" id="ARBA00009558"/>
    </source>
</evidence>
<dbReference type="Proteomes" id="UP000316096">
    <property type="component" value="Unassembled WGS sequence"/>
</dbReference>
<protein>
    <recommendedName>
        <fullName evidence="2">NAD(+)--protein-arginine ADP-ribosyltransferase</fullName>
        <ecNumber evidence="2">2.4.2.31</ecNumber>
    </recommendedName>
</protein>
<name>A0A543CGZ2_9ACTN</name>
<reference evidence="11 12" key="1">
    <citation type="submission" date="2019-06" db="EMBL/GenBank/DDBJ databases">
        <title>Sequencing the genomes of 1000 actinobacteria strains.</title>
        <authorList>
            <person name="Klenk H.-P."/>
        </authorList>
    </citation>
    <scope>NUCLEOTIDE SEQUENCE [LARGE SCALE GENOMIC DNA]</scope>
    <source>
        <strain evidence="11 12">DSM 102200</strain>
    </source>
</reference>
<dbReference type="Pfam" id="PF01129">
    <property type="entry name" value="ART"/>
    <property type="match status" value="1"/>
</dbReference>
<evidence type="ECO:0000256" key="5">
    <source>
        <dbReference type="ARBA" id="ARBA00022695"/>
    </source>
</evidence>
<feature type="region of interest" description="Disordered" evidence="8">
    <location>
        <begin position="1295"/>
        <end position="1334"/>
    </location>
</feature>
<dbReference type="Pfam" id="PF00293">
    <property type="entry name" value="NUDIX"/>
    <property type="match status" value="1"/>
</dbReference>
<dbReference type="EMBL" id="VFOZ01000001">
    <property type="protein sequence ID" value="TQL96348.1"/>
    <property type="molecule type" value="Genomic_DNA"/>
</dbReference>
<evidence type="ECO:0000256" key="7">
    <source>
        <dbReference type="ARBA" id="ARBA00047597"/>
    </source>
</evidence>
<keyword evidence="4 11" id="KW-0808">Transferase</keyword>
<evidence type="ECO:0000256" key="9">
    <source>
        <dbReference type="SAM" id="Phobius"/>
    </source>
</evidence>
<keyword evidence="5" id="KW-0548">Nucleotidyltransferase</keyword>
<feature type="compositionally biased region" description="Low complexity" evidence="8">
    <location>
        <begin position="1316"/>
        <end position="1328"/>
    </location>
</feature>
<evidence type="ECO:0000256" key="2">
    <source>
        <dbReference type="ARBA" id="ARBA00012031"/>
    </source>
</evidence>
<dbReference type="GO" id="GO:0106274">
    <property type="term" value="F:NAD+-protein-arginine ADP-ribosyltransferase activity"/>
    <property type="evidence" value="ECO:0007669"/>
    <property type="project" value="UniProtKB-EC"/>
</dbReference>
<evidence type="ECO:0000313" key="11">
    <source>
        <dbReference type="EMBL" id="TQL96348.1"/>
    </source>
</evidence>
<keyword evidence="9" id="KW-1133">Transmembrane helix</keyword>
<keyword evidence="6" id="KW-0378">Hydrolase</keyword>
<dbReference type="OrthoDB" id="4569990at2"/>
<feature type="domain" description="Nudix hydrolase" evidence="10">
    <location>
        <begin position="835"/>
        <end position="970"/>
    </location>
</feature>
<keyword evidence="3" id="KW-0328">Glycosyltransferase</keyword>
<comment type="similarity">
    <text evidence="1">Belongs to the Arg-specific ADP-ribosyltransferase family.</text>
</comment>
<sequence length="2385" mass="256176">MDQLLEDLVPGVVKPYVGWIVGMDWPEADEEKLFAAAEAVAHAGEGATEAGTSGDIAFAAVKACMDGVAADSFGKYWDQFNKTDPQYLPKLTEACNEAAKQLHAYGLDAEYTKYMILFSLMLLAYQIVYFITMAAPSFGTSLSLIPGACAITQMSVRQLARQLLVNILMSTAIMGGMDWGIQSIQMIEGNRRSWDFDKTLASLEGGVMTGAAFTGMAGLLGKIGGSRLASAAAHDLKFGELTGREKFASFMTNSVGGHMLQSGAANMLGSLPMLAASGQLDLEHLAKAGTSGLIGAADGHLIEPTSAAHGSGPPPGDLTLPGTHPTVADAGHPVSDGPPPMDTEGILAGSYEGPSGDGGAVVPAGDHIPPGENVLAGENPPVGGHDPGAPQTVAYDGGGQQVVAHQEGGGPHQTGTYDSGGSAGTPHTVLADAGPSAADGAHAPMSGGGHPSQPFAADGRPGGDRPDSAPRPGLDQEPSPVVPVAPAQGDGRVAGPATPGEGGRGPTSTAQRPDPGTAGRPDQGGTPRPDQGGAARPDHAGAGRPDQGTGARPGEAKGGQAGAEPNTAPQPGRGADGPPGRHGDGRAPDTPDVVVAPVDAGPGGAGHTPHAGAARTPEEVGQAFVREFGTDRYNRFVAEFEERLRRLPSDSPWHEVYQRMPKELLAAVHAYTRGWHRDLNVALREGSEAALAEQSAHIEALKVALDGLPRYDGIAHRGADLTSEQLKHYLPHTVVKERAFTSATTSLHSRLPGNTHFVIQSRNGREIGPLATAMGHEREVIFAPDTEFKVLGVDQRGDTTVIYLTEVEASPSSPFQIIVEQGRPGDGYVAPGVWGKHGASSGLIRHTDATGTPRYLLQQAGPMVREHEGKWQLPGGARNSLETPAQGFAREFSEESGADQRYLDTLSLQGERVVEGPNGFTHTTMAIDSPTRFEPRSDGLEATDAKWFTEEELKAMAANGDLHPKLAESLQDSLNLFPGHDPAHEGTDVVRSAGTTHTTAHPDAAAGPRPDGVEGHTPAPSHPVASHPPDPASSHATTAGAGDHAAAGHHPLPAHEEGLRRLGLDDLGPRYRSTAEDRQAIRDHFGEERFNELADQVREARRQFDQGRLSGHDDWAPVLERVPIEDQVALYSYTTDPRVNEAMRTGDLTALEHWAPVIKGITSALNEMPVHTDMVFRRIWLQPHQLHQLDVYQPGVVIREPAYISASSDARAKLGGNVEFVIDSRTGRLVAPGLHARPQEREVVLMPDRHYKVLDTEDLPGGGKRVYLRELTDVEVAEPVPATLRPAEAPHSSIADLLNGTHDEPPSPAPLDAGADRPVAAPDAPRGPVHSELVGRHGGEAVDAAVSHVHDRTQGGWQKTYERVETEDLASSRLFAQGDHRPINEGLYGGHEEALAPYTEQIRSHDAVLEQLPAFEGRVHRVVDLDPAQQARYRQVEVAHEPGYVIGSANPHGQFHGNTEFVIESRTGRLVGPAITDHGTDHEVHFRRDTDFEVTGVEDLPDGRLRVYQREMTDADRGPDRSVLPDHVRDLLDRTGDDGRPVFPRQGREPLEHARLLDRMHALFGDFAHLTPGHLRYTEALTEAARELYGAAPDHVFTPSDLRGLRHLADLSGAAPDGMIPRAEVMLDVAREVAGREPTPRDVEGLTRLAEHLDDMGGPRDFEPPADALHRAAADRLGTLPSAETTHRAIHDLTGGDEHVRPGSGTPHAGTRERDATAANVGDFRGDAIDPSEGSLTRRDVLNEIVPNIRLIAPKEIRWAGDHFVLPDGRDITIETGRTEDDAVASFSEDPDGYRITVSPQARPEDVVRGVGHEVEEIRLRNDPDVVHDISSETPTQMTDHLGGRFAEVRILSHQIDRAVLDPSRAGDLPRLTKDLRDLTERIGLHDHPTADDRLRLLAEYDPALAHRFELQSQGLFQDRPIFDPRLTEPRYAEQRARYLDRLREVLQGDRHMEEIVYAESAALDGRMRMEQSRRVFDPIFEGAKERFQAAGRGKRAVFEHLEPITAAMSDRHIPPAERHAAIDAVIERMRAVETGPRPVAEAMLDRLRAVSEIPPALIDAIDFDAMREAARDSIAAPYRSAGALDHASGNILLNHDLPGAPAGSRVPFRELLAVLDRANQGFAERGVHAEYAVVIHDPVDGQSHIDVLSRPRPQHRQDAVGHSPRPPAPAAARGGHTIDVGVGRSGYAAEMTPAADRQGGGLIIQTELPDAPLNGLRRRDIDIMDPAPLTGDGSVLVFGDLLSHGQVLAHGENGGVARVYLNNVSAKFTHEQYARLGDQFIGMMSEGGRVEVQWDMKPEKAGGTPGDRGHVQGDILVDVLRERGADISVTNEEFGVQGNDDYDYSIDAATRNDPDQSVIETFASPRPQFRTVIEFLSSPERGGH</sequence>
<dbReference type="PROSITE" id="PS51996">
    <property type="entry name" value="TR_MART"/>
    <property type="match status" value="1"/>
</dbReference>
<dbReference type="InterPro" id="IPR000768">
    <property type="entry name" value="ART"/>
</dbReference>
<feature type="transmembrane region" description="Helical" evidence="9">
    <location>
        <begin position="163"/>
        <end position="181"/>
    </location>
</feature>
<evidence type="ECO:0000259" key="10">
    <source>
        <dbReference type="PROSITE" id="PS51462"/>
    </source>
</evidence>
<evidence type="ECO:0000313" key="12">
    <source>
        <dbReference type="Proteomes" id="UP000316096"/>
    </source>
</evidence>
<dbReference type="EC" id="2.4.2.31" evidence="2"/>
<feature type="compositionally biased region" description="Low complexity" evidence="8">
    <location>
        <begin position="1016"/>
        <end position="1025"/>
    </location>
</feature>
<accession>A0A543CGZ2</accession>
<dbReference type="Gene3D" id="3.90.176.10">
    <property type="entry name" value="Toxin ADP-ribosyltransferase, Chain A, domain 1"/>
    <property type="match status" value="3"/>
</dbReference>
<dbReference type="InterPro" id="IPR000086">
    <property type="entry name" value="NUDIX_hydrolase_dom"/>
</dbReference>
<dbReference type="GO" id="GO:0016779">
    <property type="term" value="F:nucleotidyltransferase activity"/>
    <property type="evidence" value="ECO:0007669"/>
    <property type="project" value="UniProtKB-KW"/>
</dbReference>
<feature type="region of interest" description="Disordered" evidence="8">
    <location>
        <begin position="995"/>
        <end position="1051"/>
    </location>
</feature>
<feature type="compositionally biased region" description="Low complexity" evidence="8">
    <location>
        <begin position="1032"/>
        <end position="1051"/>
    </location>
</feature>
<feature type="compositionally biased region" description="Low complexity" evidence="8">
    <location>
        <begin position="995"/>
        <end position="1008"/>
    </location>
</feature>